<evidence type="ECO:0000313" key="4">
    <source>
        <dbReference type="Proteomes" id="UP000011612"/>
    </source>
</evidence>
<accession>M0HDF9</accession>
<dbReference type="AlphaFoldDB" id="M0HDF9"/>
<dbReference type="GO" id="GO:0005829">
    <property type="term" value="C:cytosol"/>
    <property type="evidence" value="ECO:0007669"/>
    <property type="project" value="TreeGrafter"/>
</dbReference>
<evidence type="ECO:0000313" key="3">
    <source>
        <dbReference type="EMBL" id="ELZ81777.1"/>
    </source>
</evidence>
<dbReference type="RefSeq" id="WP_008326448.1">
    <property type="nucleotide sequence ID" value="NZ_AOLK01000023.1"/>
</dbReference>
<dbReference type="Pfam" id="PF00271">
    <property type="entry name" value="Helicase_C"/>
    <property type="match status" value="1"/>
</dbReference>
<proteinExistence type="predicted"/>
<dbReference type="STRING" id="1230453.C453_17214"/>
<dbReference type="Pfam" id="PF04851">
    <property type="entry name" value="ResIII"/>
    <property type="match status" value="1"/>
</dbReference>
<dbReference type="SMART" id="SM00487">
    <property type="entry name" value="DEXDc"/>
    <property type="match status" value="1"/>
</dbReference>
<feature type="domain" description="Helicase C-terminal" evidence="2">
    <location>
        <begin position="519"/>
        <end position="665"/>
    </location>
</feature>
<comment type="caution">
    <text evidence="3">The sequence shown here is derived from an EMBL/GenBank/DDBJ whole genome shotgun (WGS) entry which is preliminary data.</text>
</comment>
<dbReference type="InterPro" id="IPR001650">
    <property type="entry name" value="Helicase_C-like"/>
</dbReference>
<dbReference type="InterPro" id="IPR027417">
    <property type="entry name" value="P-loop_NTPase"/>
</dbReference>
<dbReference type="InterPro" id="IPR014001">
    <property type="entry name" value="Helicase_ATP-bd"/>
</dbReference>
<organism evidence="3 4">
    <name type="scientific">Haloferax elongans ATCC BAA-1513</name>
    <dbReference type="NCBI Taxonomy" id="1230453"/>
    <lineage>
        <taxon>Archaea</taxon>
        <taxon>Methanobacteriati</taxon>
        <taxon>Methanobacteriota</taxon>
        <taxon>Stenosarchaea group</taxon>
        <taxon>Halobacteria</taxon>
        <taxon>Halobacteriales</taxon>
        <taxon>Haloferacaceae</taxon>
        <taxon>Haloferax</taxon>
    </lineage>
</organism>
<dbReference type="SMART" id="SM00490">
    <property type="entry name" value="HELICc"/>
    <property type="match status" value="1"/>
</dbReference>
<gene>
    <name evidence="3" type="ORF">C453_17214</name>
</gene>
<dbReference type="PROSITE" id="PS51194">
    <property type="entry name" value="HELICASE_CTER"/>
    <property type="match status" value="1"/>
</dbReference>
<dbReference type="EMBL" id="AOLK01000023">
    <property type="protein sequence ID" value="ELZ81777.1"/>
    <property type="molecule type" value="Genomic_DNA"/>
</dbReference>
<dbReference type="OrthoDB" id="6396at2157"/>
<dbReference type="PROSITE" id="PS51192">
    <property type="entry name" value="HELICASE_ATP_BIND_1"/>
    <property type="match status" value="1"/>
</dbReference>
<sequence length="695" mass="78695">MKVSLRDYQWDGYYPGSTDHLREFFIPALQRSTAYDRITGDFSSSVLSIFSEGLKQFIDNDGKIRLITGIELFPSDIEAIERGKTDDVLVDKIDWEEVENGSSEEVLEALAWLIANDILDIKVGAIVDENQRPRSSDYGQWHQKVAIFSDDNTSISVVGSPNESFKALQRNRESLDLNRSWVTHPTEDWDEAAKVESHQSEFGSLWDDRAVGARIFEFPEAVESNILEYKPRYEPDWDEITSAAQKQDEGPTPRPYQQDAIDLFLENGCRILLEHATGTGKTWTSLFSASEVATDDSVIVILAPTTDLVKQWASSDNVGQFFPNSVVIECTGDEDWSKNLYDMLLSDRDAPLVVVSTMYPDTMEKIFEMVGSRTHPSEQILIADEVHNVGSERRRAVLDQFQPTGGRIGLSATPERGDDGDEFIERYFGDVVDTITLEDAIEHYGVLSEYEYHVHVVTLNPVEREEYNELSKDIAQKYLRYRSSENDPITEVADRNPPLRGAIMERARVLKECQAKDVVTADVIEGLGDKTLVFCNTRDHARRVKSVIDESSARNIGLFFGSLSSDERDGFMSDFEDGFLDTLVSIDVLNEGIDVPECDSAVLVANSMSEREAVQRRGRVLRKAEEETRAQIHDFITLPVAQAEIEFQHADLSTAEVNLINKELLRVERMNEAAWNREQNDLDIIRLRNQVAVYE</sequence>
<dbReference type="GO" id="GO:0140097">
    <property type="term" value="F:catalytic activity, acting on DNA"/>
    <property type="evidence" value="ECO:0007669"/>
    <property type="project" value="UniProtKB-ARBA"/>
</dbReference>
<keyword evidence="4" id="KW-1185">Reference proteome</keyword>
<dbReference type="GO" id="GO:0005524">
    <property type="term" value="F:ATP binding"/>
    <property type="evidence" value="ECO:0007669"/>
    <property type="project" value="InterPro"/>
</dbReference>
<reference evidence="3 4" key="1">
    <citation type="journal article" date="2014" name="PLoS Genet.">
        <title>Phylogenetically driven sequencing of extremely halophilic archaea reveals strategies for static and dynamic osmo-response.</title>
        <authorList>
            <person name="Becker E.A."/>
            <person name="Seitzer P.M."/>
            <person name="Tritt A."/>
            <person name="Larsen D."/>
            <person name="Krusor M."/>
            <person name="Yao A.I."/>
            <person name="Wu D."/>
            <person name="Madern D."/>
            <person name="Eisen J.A."/>
            <person name="Darling A.E."/>
            <person name="Facciotti M.T."/>
        </authorList>
    </citation>
    <scope>NUCLEOTIDE SEQUENCE [LARGE SCALE GENOMIC DNA]</scope>
    <source>
        <strain evidence="3 4">ATCC BAA-1513</strain>
    </source>
</reference>
<evidence type="ECO:0000259" key="1">
    <source>
        <dbReference type="PROSITE" id="PS51192"/>
    </source>
</evidence>
<dbReference type="SUPFAM" id="SSF52540">
    <property type="entry name" value="P-loop containing nucleoside triphosphate hydrolases"/>
    <property type="match status" value="1"/>
</dbReference>
<dbReference type="Proteomes" id="UP000011612">
    <property type="component" value="Unassembled WGS sequence"/>
</dbReference>
<evidence type="ECO:0000259" key="2">
    <source>
        <dbReference type="PROSITE" id="PS51194"/>
    </source>
</evidence>
<dbReference type="GO" id="GO:0120545">
    <property type="term" value="F:nucleic acid conformation isomerase activity"/>
    <property type="evidence" value="ECO:0007669"/>
    <property type="project" value="UniProtKB-ARBA"/>
</dbReference>
<protein>
    <submittedName>
        <fullName evidence="3">Type III restriction enzyme, res subunit</fullName>
    </submittedName>
</protein>
<name>M0HDF9_HALEO</name>
<dbReference type="InterPro" id="IPR050742">
    <property type="entry name" value="Helicase_Restrict-Modif_Enz"/>
</dbReference>
<dbReference type="GO" id="GO:0016787">
    <property type="term" value="F:hydrolase activity"/>
    <property type="evidence" value="ECO:0007669"/>
    <property type="project" value="InterPro"/>
</dbReference>
<dbReference type="Gene3D" id="3.40.50.300">
    <property type="entry name" value="P-loop containing nucleotide triphosphate hydrolases"/>
    <property type="match status" value="2"/>
</dbReference>
<feature type="domain" description="Helicase ATP-binding" evidence="1">
    <location>
        <begin position="262"/>
        <end position="432"/>
    </location>
</feature>
<dbReference type="PATRIC" id="fig|1230453.4.peg.3431"/>
<dbReference type="PANTHER" id="PTHR47396:SF1">
    <property type="entry name" value="ATP-DEPENDENT HELICASE IRC3-RELATED"/>
    <property type="match status" value="1"/>
</dbReference>
<dbReference type="GO" id="GO:0003677">
    <property type="term" value="F:DNA binding"/>
    <property type="evidence" value="ECO:0007669"/>
    <property type="project" value="InterPro"/>
</dbReference>
<dbReference type="InterPro" id="IPR006935">
    <property type="entry name" value="Helicase/UvrB_N"/>
</dbReference>
<dbReference type="PANTHER" id="PTHR47396">
    <property type="entry name" value="TYPE I RESTRICTION ENZYME ECOKI R PROTEIN"/>
    <property type="match status" value="1"/>
</dbReference>